<evidence type="ECO:0000256" key="1">
    <source>
        <dbReference type="SAM" id="Phobius"/>
    </source>
</evidence>
<name>A0A8S5Q4K0_9CAUD</name>
<organism evidence="2">
    <name type="scientific">Siphoviridae sp. ctVif31</name>
    <dbReference type="NCBI Taxonomy" id="2825532"/>
    <lineage>
        <taxon>Viruses</taxon>
        <taxon>Duplodnaviria</taxon>
        <taxon>Heunggongvirae</taxon>
        <taxon>Uroviricota</taxon>
        <taxon>Caudoviricetes</taxon>
    </lineage>
</organism>
<sequence length="119" mass="13869">MMERCKKIAIILILMFVHVFIGIHMYFSPERSIIFGRVKTIAKMVTEIKSNPNEHQKSLDSRSPAPLFLSTYITNEKYQNHNIYTEKIIICNNIEEKQLARKDLSGDDSVPLYGYENMI</sequence>
<keyword evidence="1" id="KW-0812">Transmembrane</keyword>
<feature type="transmembrane region" description="Helical" evidence="1">
    <location>
        <begin position="7"/>
        <end position="27"/>
    </location>
</feature>
<evidence type="ECO:0000313" key="2">
    <source>
        <dbReference type="EMBL" id="DAE13565.1"/>
    </source>
</evidence>
<reference evidence="2" key="1">
    <citation type="journal article" date="2021" name="Proc. Natl. Acad. Sci. U.S.A.">
        <title>A Catalog of Tens of Thousands of Viruses from Human Metagenomes Reveals Hidden Associations with Chronic Diseases.</title>
        <authorList>
            <person name="Tisza M.J."/>
            <person name="Buck C.B."/>
        </authorList>
    </citation>
    <scope>NUCLEOTIDE SEQUENCE</scope>
    <source>
        <strain evidence="2">CtVif31</strain>
    </source>
</reference>
<protein>
    <submittedName>
        <fullName evidence="2">Uncharacterized protein</fullName>
    </submittedName>
</protein>
<keyword evidence="1" id="KW-1133">Transmembrane helix</keyword>
<keyword evidence="1" id="KW-0472">Membrane</keyword>
<accession>A0A8S5Q4K0</accession>
<proteinExistence type="predicted"/>
<dbReference type="EMBL" id="BK015567">
    <property type="protein sequence ID" value="DAE13565.1"/>
    <property type="molecule type" value="Genomic_DNA"/>
</dbReference>